<evidence type="ECO:0000256" key="4">
    <source>
        <dbReference type="ARBA" id="ARBA00022723"/>
    </source>
</evidence>
<dbReference type="InterPro" id="IPR050121">
    <property type="entry name" value="Cytochrome_P450_monoxygenase"/>
</dbReference>
<sequence>ASYSRLLVSPNIPKFHQPHLHICQFFAYIVGYLAYNAWFNPLRKYPGPLFMRATRLGYLHKAFKGTLPFDMLDLHKKYGPVVRIAPNELAFADPAAWNDIQGHRTKGQLEFEKAQLFYRPIDTMEIDIISADRTEHGLIRRTLSHGFSDKSLREQQPLIMGYIDKLIERLHENSNDGQNTVDIMAWYNFATFDIIGDLAFGEPFGCLDSSDYHPWVRIIFKMARAGVVLQALGYYPSLKNFLLSLVPKSVEEQNKQHEELTNEKLLRRMELGAERPDLIEGLLRKKDEWGLTMSRLSSNAGKLIIGGSETTATLLSGVTYFLAMNPAALEKVTNEVRSTFKTEEEIDFSSVNNLTYMLACLNEALRMYPPVPVGLPRVAPKGGANVCGHYVPEGTVVGIHQWAMYHNDKFFKDPFNFHPERFLGDKVFESDVREAFQPFHIGPRNCIGKNLAYVEMRTILARVLFNFDMRPTDSTPGWEKQRVFNLWEKPPLPVYLTPVKRS</sequence>
<dbReference type="PANTHER" id="PTHR24305:SF230">
    <property type="entry name" value="P450, PUTATIVE (EUROFUNG)-RELATED"/>
    <property type="match status" value="1"/>
</dbReference>
<keyword evidence="3 8" id="KW-0349">Heme</keyword>
<comment type="caution">
    <text evidence="9">The sequence shown here is derived from an EMBL/GenBank/DDBJ whole genome shotgun (WGS) entry which is preliminary data.</text>
</comment>
<evidence type="ECO:0000256" key="5">
    <source>
        <dbReference type="ARBA" id="ARBA00023002"/>
    </source>
</evidence>
<dbReference type="CDD" id="cd11058">
    <property type="entry name" value="CYP60B-like"/>
    <property type="match status" value="1"/>
</dbReference>
<dbReference type="Gene3D" id="1.10.630.10">
    <property type="entry name" value="Cytochrome P450"/>
    <property type="match status" value="1"/>
</dbReference>
<evidence type="ECO:0000313" key="9">
    <source>
        <dbReference type="EMBL" id="VUC32932.1"/>
    </source>
</evidence>
<dbReference type="PRINTS" id="PR00463">
    <property type="entry name" value="EP450I"/>
</dbReference>
<proteinExistence type="inferred from homology"/>
<dbReference type="InterPro" id="IPR017972">
    <property type="entry name" value="Cyt_P450_CS"/>
</dbReference>
<dbReference type="PRINTS" id="PR00385">
    <property type="entry name" value="P450"/>
</dbReference>
<gene>
    <name evidence="9" type="ORF">CLO192961_LOCUS337032</name>
</gene>
<accession>A0ABY6USS6</accession>
<evidence type="ECO:0000256" key="3">
    <source>
        <dbReference type="ARBA" id="ARBA00022617"/>
    </source>
</evidence>
<dbReference type="SUPFAM" id="SSF48264">
    <property type="entry name" value="Cytochrome P450"/>
    <property type="match status" value="1"/>
</dbReference>
<evidence type="ECO:0000313" key="10">
    <source>
        <dbReference type="Proteomes" id="UP000766486"/>
    </source>
</evidence>
<keyword evidence="7 8" id="KW-0503">Monooxygenase</keyword>
<keyword evidence="6 8" id="KW-0408">Iron</keyword>
<evidence type="ECO:0000256" key="2">
    <source>
        <dbReference type="ARBA" id="ARBA00010617"/>
    </source>
</evidence>
<evidence type="ECO:0000256" key="8">
    <source>
        <dbReference type="RuleBase" id="RU000461"/>
    </source>
</evidence>
<dbReference type="EMBL" id="CABFNS010000852">
    <property type="protein sequence ID" value="VUC32932.1"/>
    <property type="molecule type" value="Genomic_DNA"/>
</dbReference>
<evidence type="ECO:0000256" key="7">
    <source>
        <dbReference type="ARBA" id="ARBA00023033"/>
    </source>
</evidence>
<dbReference type="Proteomes" id="UP000766486">
    <property type="component" value="Unassembled WGS sequence"/>
</dbReference>
<evidence type="ECO:0000256" key="6">
    <source>
        <dbReference type="ARBA" id="ARBA00023004"/>
    </source>
</evidence>
<dbReference type="InterPro" id="IPR036396">
    <property type="entry name" value="Cyt_P450_sf"/>
</dbReference>
<feature type="non-terminal residue" evidence="9">
    <location>
        <position position="1"/>
    </location>
</feature>
<organism evidence="9 10">
    <name type="scientific">Bionectria ochroleuca</name>
    <name type="common">Gliocladium roseum</name>
    <dbReference type="NCBI Taxonomy" id="29856"/>
    <lineage>
        <taxon>Eukaryota</taxon>
        <taxon>Fungi</taxon>
        <taxon>Dikarya</taxon>
        <taxon>Ascomycota</taxon>
        <taxon>Pezizomycotina</taxon>
        <taxon>Sordariomycetes</taxon>
        <taxon>Hypocreomycetidae</taxon>
        <taxon>Hypocreales</taxon>
        <taxon>Bionectriaceae</taxon>
        <taxon>Clonostachys</taxon>
    </lineage>
</organism>
<dbReference type="InterPro" id="IPR002401">
    <property type="entry name" value="Cyt_P450_E_grp-I"/>
</dbReference>
<dbReference type="PANTHER" id="PTHR24305">
    <property type="entry name" value="CYTOCHROME P450"/>
    <property type="match status" value="1"/>
</dbReference>
<reference evidence="9 10" key="1">
    <citation type="submission" date="2019-06" db="EMBL/GenBank/DDBJ databases">
        <authorList>
            <person name="Broberg M."/>
        </authorList>
    </citation>
    <scope>NUCLEOTIDE SEQUENCE [LARGE SCALE GENOMIC DNA]</scope>
</reference>
<keyword evidence="10" id="KW-1185">Reference proteome</keyword>
<protein>
    <submittedName>
        <fullName evidence="9">Uncharacterized protein</fullName>
    </submittedName>
</protein>
<dbReference type="InterPro" id="IPR001128">
    <property type="entry name" value="Cyt_P450"/>
</dbReference>
<name>A0ABY6USS6_BIOOC</name>
<dbReference type="Pfam" id="PF00067">
    <property type="entry name" value="p450"/>
    <property type="match status" value="1"/>
</dbReference>
<keyword evidence="4 8" id="KW-0479">Metal-binding</keyword>
<comment type="cofactor">
    <cofactor evidence="1">
        <name>heme</name>
        <dbReference type="ChEBI" id="CHEBI:30413"/>
    </cofactor>
</comment>
<comment type="similarity">
    <text evidence="2 8">Belongs to the cytochrome P450 family.</text>
</comment>
<evidence type="ECO:0000256" key="1">
    <source>
        <dbReference type="ARBA" id="ARBA00001971"/>
    </source>
</evidence>
<keyword evidence="5 8" id="KW-0560">Oxidoreductase</keyword>
<dbReference type="PROSITE" id="PS00086">
    <property type="entry name" value="CYTOCHROME_P450"/>
    <property type="match status" value="1"/>
</dbReference>